<reference evidence="2 3" key="1">
    <citation type="journal article" date="2022" name="Nat. Genet.">
        <title>Improved pea reference genome and pan-genome highlight genomic features and evolutionary characteristics.</title>
        <authorList>
            <person name="Yang T."/>
            <person name="Liu R."/>
            <person name="Luo Y."/>
            <person name="Hu S."/>
            <person name="Wang D."/>
            <person name="Wang C."/>
            <person name="Pandey M.K."/>
            <person name="Ge S."/>
            <person name="Xu Q."/>
            <person name="Li N."/>
            <person name="Li G."/>
            <person name="Huang Y."/>
            <person name="Saxena R.K."/>
            <person name="Ji Y."/>
            <person name="Li M."/>
            <person name="Yan X."/>
            <person name="He Y."/>
            <person name="Liu Y."/>
            <person name="Wang X."/>
            <person name="Xiang C."/>
            <person name="Varshney R.K."/>
            <person name="Ding H."/>
            <person name="Gao S."/>
            <person name="Zong X."/>
        </authorList>
    </citation>
    <scope>NUCLEOTIDE SEQUENCE [LARGE SCALE GENOMIC DNA]</scope>
    <source>
        <strain evidence="2 3">cv. Zhongwan 6</strain>
    </source>
</reference>
<dbReference type="InterPro" id="IPR021109">
    <property type="entry name" value="Peptidase_aspartic_dom_sf"/>
</dbReference>
<dbReference type="PANTHER" id="PTHR32108:SF9">
    <property type="entry name" value="REVERSE TRANSCRIPTASE RNASE H-LIKE DOMAIN-CONTAINING PROTEIN"/>
    <property type="match status" value="1"/>
</dbReference>
<comment type="caution">
    <text evidence="2">The sequence shown here is derived from an EMBL/GenBank/DDBJ whole genome shotgun (WGS) entry which is preliminary data.</text>
</comment>
<dbReference type="Gene3D" id="2.40.70.10">
    <property type="entry name" value="Acid Proteases"/>
    <property type="match status" value="1"/>
</dbReference>
<sequence length="432" mass="47731">MRCGILSFEDSGPNVTKNPLPEHGKSVNMVQGCPGKYKVKYVSHIRQSLVELHRLLWQYSHMEHDHDRCRICSVNRLGCRQVRRELQELLDEGTIEILQNRNVDEDEPEVNVISPVFKLPEPVVIHYDGSKPKVSPSLVIKPADPVPYASDKAIPFRYNPVAVEDGKEVPLSSTSVVNIADVSGLTRSGHVFSAPKPQARVVVSDSAERPVGTAVNVPNPAPVAKPSSIQKTHASSIGPSGIVNEECDEMLRLIKKSEYNVVDQLLQTPSKISVLSLLLNSKPHREALQKVLDLAYVDHDVTIEQFDSIVANITACNTLSFCDADLPEEGRDHNMALHISMNCKTNAMSNVLVDTGSSLNVLPKTTLSRLSYQGPPMRQSGVVVKAFDGSRKTVIGEVDLPIKIGPSDFQTMDSRGWRRDIHHTPEAEIRQE</sequence>
<dbReference type="GO" id="GO:0006508">
    <property type="term" value="P:proteolysis"/>
    <property type="evidence" value="ECO:0007669"/>
    <property type="project" value="InterPro"/>
</dbReference>
<dbReference type="Proteomes" id="UP001058974">
    <property type="component" value="Chromosome 5"/>
</dbReference>
<name>A0A9D4WWT9_PEA</name>
<feature type="compositionally biased region" description="Low complexity" evidence="1">
    <location>
        <begin position="214"/>
        <end position="224"/>
    </location>
</feature>
<proteinExistence type="predicted"/>
<protein>
    <submittedName>
        <fullName evidence="2">Uncharacterized protein</fullName>
    </submittedName>
</protein>
<dbReference type="AlphaFoldDB" id="A0A9D4WWT9"/>
<organism evidence="2 3">
    <name type="scientific">Pisum sativum</name>
    <name type="common">Garden pea</name>
    <name type="synonym">Lathyrus oleraceus</name>
    <dbReference type="NCBI Taxonomy" id="3888"/>
    <lineage>
        <taxon>Eukaryota</taxon>
        <taxon>Viridiplantae</taxon>
        <taxon>Streptophyta</taxon>
        <taxon>Embryophyta</taxon>
        <taxon>Tracheophyta</taxon>
        <taxon>Spermatophyta</taxon>
        <taxon>Magnoliopsida</taxon>
        <taxon>eudicotyledons</taxon>
        <taxon>Gunneridae</taxon>
        <taxon>Pentapetalae</taxon>
        <taxon>rosids</taxon>
        <taxon>fabids</taxon>
        <taxon>Fabales</taxon>
        <taxon>Fabaceae</taxon>
        <taxon>Papilionoideae</taxon>
        <taxon>50 kb inversion clade</taxon>
        <taxon>NPAAA clade</taxon>
        <taxon>Hologalegina</taxon>
        <taxon>IRL clade</taxon>
        <taxon>Fabeae</taxon>
        <taxon>Lathyrus</taxon>
    </lineage>
</organism>
<evidence type="ECO:0000313" key="3">
    <source>
        <dbReference type="Proteomes" id="UP001058974"/>
    </source>
</evidence>
<dbReference type="Gramene" id="Psat05G0412200-T1">
    <property type="protein sequence ID" value="KAI5408160.1"/>
    <property type="gene ID" value="KIW84_054122"/>
</dbReference>
<accession>A0A9D4WWT9</accession>
<feature type="region of interest" description="Disordered" evidence="1">
    <location>
        <begin position="213"/>
        <end position="236"/>
    </location>
</feature>
<dbReference type="PANTHER" id="PTHR32108">
    <property type="entry name" value="DNA-DIRECTED RNA POLYMERASE SUBUNIT ALPHA"/>
    <property type="match status" value="1"/>
</dbReference>
<keyword evidence="3" id="KW-1185">Reference proteome</keyword>
<feature type="compositionally biased region" description="Polar residues" evidence="1">
    <location>
        <begin position="227"/>
        <end position="236"/>
    </location>
</feature>
<evidence type="ECO:0000313" key="2">
    <source>
        <dbReference type="EMBL" id="KAI5408160.1"/>
    </source>
</evidence>
<dbReference type="CDD" id="cd00303">
    <property type="entry name" value="retropepsin_like"/>
    <property type="match status" value="1"/>
</dbReference>
<evidence type="ECO:0000256" key="1">
    <source>
        <dbReference type="SAM" id="MobiDB-lite"/>
    </source>
</evidence>
<dbReference type="GO" id="GO:0004190">
    <property type="term" value="F:aspartic-type endopeptidase activity"/>
    <property type="evidence" value="ECO:0007669"/>
    <property type="project" value="InterPro"/>
</dbReference>
<dbReference type="EMBL" id="JAMSHJ010000005">
    <property type="protein sequence ID" value="KAI5408160.1"/>
    <property type="molecule type" value="Genomic_DNA"/>
</dbReference>
<dbReference type="PROSITE" id="PS00141">
    <property type="entry name" value="ASP_PROTEASE"/>
    <property type="match status" value="1"/>
</dbReference>
<gene>
    <name evidence="2" type="ORF">KIW84_054122</name>
</gene>
<dbReference type="InterPro" id="IPR001969">
    <property type="entry name" value="Aspartic_peptidase_AS"/>
</dbReference>